<dbReference type="Gene3D" id="3.40.50.720">
    <property type="entry name" value="NAD(P)-binding Rossmann-like Domain"/>
    <property type="match status" value="1"/>
</dbReference>
<protein>
    <recommendedName>
        <fullName evidence="5 10">2-dehydropantoate 2-reductase</fullName>
        <ecNumber evidence="4 10">1.1.1.169</ecNumber>
    </recommendedName>
    <alternativeName>
        <fullName evidence="8 10">Ketopantoate reductase</fullName>
    </alternativeName>
</protein>
<dbReference type="FunFam" id="3.40.50.720:FF:000307">
    <property type="entry name" value="2-dehydropantoate 2-reductase"/>
    <property type="match status" value="1"/>
</dbReference>
<evidence type="ECO:0000256" key="7">
    <source>
        <dbReference type="ARBA" id="ARBA00023002"/>
    </source>
</evidence>
<dbReference type="Gene3D" id="1.10.1040.10">
    <property type="entry name" value="N-(1-d-carboxylethyl)-l-norvaline Dehydrogenase, domain 2"/>
    <property type="match status" value="1"/>
</dbReference>
<dbReference type="InterPro" id="IPR051402">
    <property type="entry name" value="KPR-Related"/>
</dbReference>
<keyword evidence="7 10" id="KW-0560">Oxidoreductase</keyword>
<dbReference type="SUPFAM" id="SSF51735">
    <property type="entry name" value="NAD(P)-binding Rossmann-fold domains"/>
    <property type="match status" value="1"/>
</dbReference>
<dbReference type="Pfam" id="PF08546">
    <property type="entry name" value="ApbA_C"/>
    <property type="match status" value="1"/>
</dbReference>
<feature type="domain" description="Ketopantoate reductase C-terminal" evidence="12">
    <location>
        <begin position="179"/>
        <end position="297"/>
    </location>
</feature>
<dbReference type="InterPro" id="IPR008927">
    <property type="entry name" value="6-PGluconate_DH-like_C_sf"/>
</dbReference>
<dbReference type="GO" id="GO:0015940">
    <property type="term" value="P:pantothenate biosynthetic process"/>
    <property type="evidence" value="ECO:0007669"/>
    <property type="project" value="UniProtKB-KW"/>
</dbReference>
<evidence type="ECO:0000256" key="3">
    <source>
        <dbReference type="ARBA" id="ARBA00007870"/>
    </source>
</evidence>
<feature type="domain" description="Ketopantoate reductase N-terminal" evidence="11">
    <location>
        <begin position="4"/>
        <end position="152"/>
    </location>
</feature>
<evidence type="ECO:0000259" key="11">
    <source>
        <dbReference type="Pfam" id="PF02558"/>
    </source>
</evidence>
<keyword evidence="6 10" id="KW-0521">NADP</keyword>
<evidence type="ECO:0000256" key="6">
    <source>
        <dbReference type="ARBA" id="ARBA00022857"/>
    </source>
</evidence>
<evidence type="ECO:0000256" key="5">
    <source>
        <dbReference type="ARBA" id="ARBA00019465"/>
    </source>
</evidence>
<organism evidence="13 14">
    <name type="scientific">Tectimicrobiota bacterium</name>
    <dbReference type="NCBI Taxonomy" id="2528274"/>
    <lineage>
        <taxon>Bacteria</taxon>
        <taxon>Pseudomonadati</taxon>
        <taxon>Nitrospinota/Tectimicrobiota group</taxon>
        <taxon>Candidatus Tectimicrobiota</taxon>
    </lineage>
</organism>
<sequence>MRFAVFGTGGVGGYFGGRLANSGENVIFIARGKHLKAIREKGLRVDSVRGDFLIAPAEAIDDPAQVGIVDVVILGVKTWQIPETAIAMRPLVGMKTVVLPLQNGLEAPDQLAAVLGVEHVLGGLARILSFVVEPGHIRHIGGPASITFGELDNRKSRRVERLRQIFKRAGVVAEIAPDIHVALWEKFLFVAAAGGLGAVTRAPIGVLRGLPETRRMLEQAMEEIFRVARARNICLHDDTVVKTMKFADSLPSAGTSSLQRDIISGHPSELEAWNGAVMRMGQLVEIPTPLNKFIYHSLLPSELQARGRVTFPTEGKQEALE</sequence>
<dbReference type="SUPFAM" id="SSF48179">
    <property type="entry name" value="6-phosphogluconate dehydrogenase C-terminal domain-like"/>
    <property type="match status" value="1"/>
</dbReference>
<gene>
    <name evidence="13" type="ORF">HY730_08385</name>
</gene>
<dbReference type="InterPro" id="IPR036291">
    <property type="entry name" value="NAD(P)-bd_dom_sf"/>
</dbReference>
<dbReference type="InterPro" id="IPR013328">
    <property type="entry name" value="6PGD_dom2"/>
</dbReference>
<name>A0A933GM09_UNCTE</name>
<evidence type="ECO:0000313" key="13">
    <source>
        <dbReference type="EMBL" id="MBI4596376.1"/>
    </source>
</evidence>
<dbReference type="NCBIfam" id="NF005091">
    <property type="entry name" value="PRK06522.2-2"/>
    <property type="match status" value="1"/>
</dbReference>
<comment type="catalytic activity">
    <reaction evidence="9 10">
        <text>(R)-pantoate + NADP(+) = 2-dehydropantoate + NADPH + H(+)</text>
        <dbReference type="Rhea" id="RHEA:16233"/>
        <dbReference type="ChEBI" id="CHEBI:11561"/>
        <dbReference type="ChEBI" id="CHEBI:15378"/>
        <dbReference type="ChEBI" id="CHEBI:15980"/>
        <dbReference type="ChEBI" id="CHEBI:57783"/>
        <dbReference type="ChEBI" id="CHEBI:58349"/>
        <dbReference type="EC" id="1.1.1.169"/>
    </reaction>
</comment>
<evidence type="ECO:0000256" key="8">
    <source>
        <dbReference type="ARBA" id="ARBA00032024"/>
    </source>
</evidence>
<comment type="similarity">
    <text evidence="3 10">Belongs to the ketopantoate reductase family.</text>
</comment>
<keyword evidence="10" id="KW-0566">Pantothenate biosynthesis</keyword>
<evidence type="ECO:0000256" key="1">
    <source>
        <dbReference type="ARBA" id="ARBA00002919"/>
    </source>
</evidence>
<evidence type="ECO:0000256" key="4">
    <source>
        <dbReference type="ARBA" id="ARBA00013014"/>
    </source>
</evidence>
<dbReference type="InterPro" id="IPR003710">
    <property type="entry name" value="ApbA"/>
</dbReference>
<dbReference type="NCBIfam" id="TIGR00745">
    <property type="entry name" value="apbA_panE"/>
    <property type="match status" value="1"/>
</dbReference>
<dbReference type="EMBL" id="JACQWF010000370">
    <property type="protein sequence ID" value="MBI4596376.1"/>
    <property type="molecule type" value="Genomic_DNA"/>
</dbReference>
<dbReference type="InterPro" id="IPR013752">
    <property type="entry name" value="KPA_reductase"/>
</dbReference>
<dbReference type="AlphaFoldDB" id="A0A933GM09"/>
<dbReference type="Pfam" id="PF02558">
    <property type="entry name" value="ApbA"/>
    <property type="match status" value="1"/>
</dbReference>
<dbReference type="PANTHER" id="PTHR21708:SF26">
    <property type="entry name" value="2-DEHYDROPANTOATE 2-REDUCTASE"/>
    <property type="match status" value="1"/>
</dbReference>
<dbReference type="GO" id="GO:0008677">
    <property type="term" value="F:2-dehydropantoate 2-reductase activity"/>
    <property type="evidence" value="ECO:0007669"/>
    <property type="project" value="UniProtKB-EC"/>
</dbReference>
<dbReference type="Proteomes" id="UP000772181">
    <property type="component" value="Unassembled WGS sequence"/>
</dbReference>
<evidence type="ECO:0000256" key="2">
    <source>
        <dbReference type="ARBA" id="ARBA00004994"/>
    </source>
</evidence>
<proteinExistence type="inferred from homology"/>
<comment type="function">
    <text evidence="1 10">Catalyzes the NADPH-dependent reduction of ketopantoate into pantoic acid.</text>
</comment>
<evidence type="ECO:0000259" key="12">
    <source>
        <dbReference type="Pfam" id="PF08546"/>
    </source>
</evidence>
<accession>A0A933GM09</accession>
<evidence type="ECO:0000313" key="14">
    <source>
        <dbReference type="Proteomes" id="UP000772181"/>
    </source>
</evidence>
<comment type="pathway">
    <text evidence="2 10">Cofactor biosynthesis; (R)-pantothenate biosynthesis; (R)-pantoate from 3-methyl-2-oxobutanoate: step 2/2.</text>
</comment>
<dbReference type="GO" id="GO:0005737">
    <property type="term" value="C:cytoplasm"/>
    <property type="evidence" value="ECO:0007669"/>
    <property type="project" value="TreeGrafter"/>
</dbReference>
<evidence type="ECO:0000256" key="10">
    <source>
        <dbReference type="RuleBase" id="RU362068"/>
    </source>
</evidence>
<reference evidence="13" key="1">
    <citation type="submission" date="2020-07" db="EMBL/GenBank/DDBJ databases">
        <title>Huge and variable diversity of episymbiotic CPR bacteria and DPANN archaea in groundwater ecosystems.</title>
        <authorList>
            <person name="He C.Y."/>
            <person name="Keren R."/>
            <person name="Whittaker M."/>
            <person name="Farag I.F."/>
            <person name="Doudna J."/>
            <person name="Cate J.H.D."/>
            <person name="Banfield J.F."/>
        </authorList>
    </citation>
    <scope>NUCLEOTIDE SEQUENCE</scope>
    <source>
        <strain evidence="13">NC_groundwater_1482_Ag_S-0.65um_47_24</strain>
    </source>
</reference>
<dbReference type="PANTHER" id="PTHR21708">
    <property type="entry name" value="PROBABLE 2-DEHYDROPANTOATE 2-REDUCTASE"/>
    <property type="match status" value="1"/>
</dbReference>
<dbReference type="InterPro" id="IPR013332">
    <property type="entry name" value="KPR_N"/>
</dbReference>
<dbReference type="EC" id="1.1.1.169" evidence="4 10"/>
<comment type="caution">
    <text evidence="13">The sequence shown here is derived from an EMBL/GenBank/DDBJ whole genome shotgun (WGS) entry which is preliminary data.</text>
</comment>
<evidence type="ECO:0000256" key="9">
    <source>
        <dbReference type="ARBA" id="ARBA00048793"/>
    </source>
</evidence>